<sequence length="471" mass="51883">MDSIFTMDKLKEECGVIGIYAPGQENISQMLCFGLIALQHRGQESAGIAVLKDRKMQYYKEMGLVQEVFNSEILDRLPADIGVGHVRYSTTGESYVSNAQPLVVRYKGGSIALAHNGNLVNASVIRDRLEDEGSIFQTSIDSEVIANLIAKNYHLGMKEAIIESVKEIRGSFAMVIIIDNMLIGVRDPHGLRPLSLAKLNGGYVLASETCAHDVVGAEFIRDIEPGEIVVIDDNGIESIQYDNIARKALCCFEYVYFARPDSIIDGVNVYMSRKEAGRILARENPVEADMVIAVPDSGIAAAIGYAEESGIPYDTGLIKNKYMGRTFIQPDQKSRELAVRLKLNVMRDNIEGKRLILIDDSIVRGTTSRRIVNMLKEAGAKEVHIRVSSPPVKHSCYFGIDTPSRKQLVGATHTLEQIRDMIGADSLAYLTVDGLVKSIGMAKSELCTACFNGDYPMAVPQEGNKYIFEKC</sequence>
<dbReference type="PIRSF" id="PIRSF000485">
    <property type="entry name" value="Amd_phspho_trans"/>
    <property type="match status" value="1"/>
</dbReference>
<dbReference type="InterPro" id="IPR005854">
    <property type="entry name" value="PurF"/>
</dbReference>
<feature type="domain" description="Glutamine amidotransferase type-2" evidence="9">
    <location>
        <begin position="14"/>
        <end position="234"/>
    </location>
</feature>
<dbReference type="InterPro" id="IPR029055">
    <property type="entry name" value="Ntn_hydrolases_N"/>
</dbReference>
<comment type="function">
    <text evidence="7">Catalyzes the formation of phosphoribosylamine from phosphoribosylpyrophosphate (PRPP) and glutamine.</text>
</comment>
<feature type="binding site" evidence="7">
    <location>
        <position position="359"/>
    </location>
    <ligand>
        <name>Mg(2+)</name>
        <dbReference type="ChEBI" id="CHEBI:18420"/>
    </ligand>
</feature>
<keyword evidence="4 7" id="KW-0808">Transferase</keyword>
<dbReference type="InterPro" id="IPR035584">
    <property type="entry name" value="PurF_N"/>
</dbReference>
<keyword evidence="6 7" id="KW-0315">Glutamine amidotransferase</keyword>
<dbReference type="InterPro" id="IPR000836">
    <property type="entry name" value="PRTase_dom"/>
</dbReference>
<dbReference type="CDD" id="cd06223">
    <property type="entry name" value="PRTases_typeI"/>
    <property type="match status" value="1"/>
</dbReference>
<dbReference type="Proteomes" id="UP000746471">
    <property type="component" value="Unassembled WGS sequence"/>
</dbReference>
<evidence type="ECO:0000259" key="9">
    <source>
        <dbReference type="PROSITE" id="PS51278"/>
    </source>
</evidence>
<dbReference type="SUPFAM" id="SSF53271">
    <property type="entry name" value="PRTase-like"/>
    <property type="match status" value="1"/>
</dbReference>
<comment type="cofactor">
    <cofactor evidence="7">
        <name>Mg(2+)</name>
        <dbReference type="ChEBI" id="CHEBI:18420"/>
    </cofactor>
    <text evidence="7">Binds 1 Mg(2+) ion per subunit.</text>
</comment>
<comment type="similarity">
    <text evidence="2 7 8">In the C-terminal section; belongs to the purine/pyrimidine phosphoribosyltransferase family.</text>
</comment>
<protein>
    <recommendedName>
        <fullName evidence="7">Amidophosphoribosyltransferase</fullName>
        <shortName evidence="7">ATase</shortName>
        <ecNumber evidence="7">2.4.2.14</ecNumber>
    </recommendedName>
    <alternativeName>
        <fullName evidence="7">Glutamine phosphoribosylpyrophosphate amidotransferase</fullName>
        <shortName evidence="7">GPATase</shortName>
    </alternativeName>
</protein>
<reference evidence="10 11" key="1">
    <citation type="submission" date="2021-05" db="EMBL/GenBank/DDBJ databases">
        <title>Fusibacter ferrireducens sp. nov., an anaerobic, sulfur- and Fe-reducing bacterium isolated from the mangrove sediment.</title>
        <authorList>
            <person name="Qiu D."/>
        </authorList>
    </citation>
    <scope>NUCLEOTIDE SEQUENCE [LARGE SCALE GENOMIC DNA]</scope>
    <source>
        <strain evidence="10 11">DSM 12116</strain>
    </source>
</reference>
<dbReference type="Pfam" id="PF00156">
    <property type="entry name" value="Pribosyltran"/>
    <property type="match status" value="1"/>
</dbReference>
<evidence type="ECO:0000256" key="3">
    <source>
        <dbReference type="ARBA" id="ARBA00022676"/>
    </source>
</evidence>
<accession>A0ABS5PRL8</accession>
<dbReference type="SUPFAM" id="SSF56235">
    <property type="entry name" value="N-terminal nucleophile aminohydrolases (Ntn hydrolases)"/>
    <property type="match status" value="1"/>
</dbReference>
<evidence type="ECO:0000256" key="6">
    <source>
        <dbReference type="ARBA" id="ARBA00022962"/>
    </source>
</evidence>
<keyword evidence="7" id="KW-0460">Magnesium</keyword>
<dbReference type="Gene3D" id="3.60.20.10">
    <property type="entry name" value="Glutamine Phosphoribosylpyrophosphate, subunit 1, domain 1"/>
    <property type="match status" value="1"/>
</dbReference>
<comment type="pathway">
    <text evidence="1 7 8">Purine metabolism; IMP biosynthesis via de novo pathway; N(1)-(5-phospho-D-ribosyl)glycinamide from 5-phospho-alpha-D-ribose 1-diphosphate: step 1/2.</text>
</comment>
<evidence type="ECO:0000313" key="10">
    <source>
        <dbReference type="EMBL" id="MBS7527803.1"/>
    </source>
</evidence>
<evidence type="ECO:0000256" key="4">
    <source>
        <dbReference type="ARBA" id="ARBA00022679"/>
    </source>
</evidence>
<comment type="cofactor">
    <cofactor evidence="7">
        <name>[4Fe-4S] cluster</name>
        <dbReference type="ChEBI" id="CHEBI:49883"/>
    </cofactor>
    <text evidence="7">Binds 1 [4Fe-4S] cluster per subunit.</text>
</comment>
<keyword evidence="5 7" id="KW-0658">Purine biosynthesis</keyword>
<keyword evidence="7" id="KW-0479">Metal-binding</keyword>
<evidence type="ECO:0000256" key="8">
    <source>
        <dbReference type="PIRNR" id="PIRNR000485"/>
    </source>
</evidence>
<evidence type="ECO:0000256" key="1">
    <source>
        <dbReference type="ARBA" id="ARBA00005209"/>
    </source>
</evidence>
<feature type="active site" description="Nucleophile" evidence="7">
    <location>
        <position position="14"/>
    </location>
</feature>
<dbReference type="PANTHER" id="PTHR11907">
    <property type="entry name" value="AMIDOPHOSPHORIBOSYLTRANSFERASE"/>
    <property type="match status" value="1"/>
</dbReference>
<dbReference type="RefSeq" id="WP_213237660.1">
    <property type="nucleotide sequence ID" value="NZ_JAHBCL010000025.1"/>
</dbReference>
<keyword evidence="3 7" id="KW-0328">Glycosyltransferase</keyword>
<evidence type="ECO:0000313" key="11">
    <source>
        <dbReference type="Proteomes" id="UP000746471"/>
    </source>
</evidence>
<comment type="caution">
    <text evidence="10">The sequence shown here is derived from an EMBL/GenBank/DDBJ whole genome shotgun (WGS) entry which is preliminary data.</text>
</comment>
<keyword evidence="11" id="KW-1185">Reference proteome</keyword>
<evidence type="ECO:0000256" key="2">
    <source>
        <dbReference type="ARBA" id="ARBA00010138"/>
    </source>
</evidence>
<dbReference type="InterPro" id="IPR017932">
    <property type="entry name" value="GATase_2_dom"/>
</dbReference>
<feature type="binding site" evidence="7">
    <location>
        <position position="360"/>
    </location>
    <ligand>
        <name>Mg(2+)</name>
        <dbReference type="ChEBI" id="CHEBI:18420"/>
    </ligand>
</feature>
<dbReference type="GO" id="GO:0004044">
    <property type="term" value="F:amidophosphoribosyltransferase activity"/>
    <property type="evidence" value="ECO:0007669"/>
    <property type="project" value="UniProtKB-EC"/>
</dbReference>
<feature type="binding site" evidence="7">
    <location>
        <position position="396"/>
    </location>
    <ligand>
        <name>[4Fe-4S] cluster</name>
        <dbReference type="ChEBI" id="CHEBI:49883"/>
    </ligand>
</feature>
<organism evidence="10 11">
    <name type="scientific">Fusibacter paucivorans</name>
    <dbReference type="NCBI Taxonomy" id="76009"/>
    <lineage>
        <taxon>Bacteria</taxon>
        <taxon>Bacillati</taxon>
        <taxon>Bacillota</taxon>
        <taxon>Clostridia</taxon>
        <taxon>Eubacteriales</taxon>
        <taxon>Eubacteriales Family XII. Incertae Sedis</taxon>
        <taxon>Fusibacter</taxon>
    </lineage>
</organism>
<feature type="binding site" evidence="7">
    <location>
        <position position="297"/>
    </location>
    <ligand>
        <name>Mg(2+)</name>
        <dbReference type="ChEBI" id="CHEBI:18420"/>
    </ligand>
</feature>
<gene>
    <name evidence="7" type="primary">purF</name>
    <name evidence="10" type="ORF">KHM83_14050</name>
</gene>
<feature type="binding site" evidence="7">
    <location>
        <position position="250"/>
    </location>
    <ligand>
        <name>[4Fe-4S] cluster</name>
        <dbReference type="ChEBI" id="CHEBI:49883"/>
    </ligand>
</feature>
<keyword evidence="7" id="KW-0004">4Fe-4S</keyword>
<dbReference type="Gene3D" id="3.40.50.2020">
    <property type="match status" value="1"/>
</dbReference>
<evidence type="ECO:0000256" key="7">
    <source>
        <dbReference type="HAMAP-Rule" id="MF_01931"/>
    </source>
</evidence>
<comment type="catalytic activity">
    <reaction evidence="7 8">
        <text>5-phospho-beta-D-ribosylamine + L-glutamate + diphosphate = 5-phospho-alpha-D-ribose 1-diphosphate + L-glutamine + H2O</text>
        <dbReference type="Rhea" id="RHEA:14905"/>
        <dbReference type="ChEBI" id="CHEBI:15377"/>
        <dbReference type="ChEBI" id="CHEBI:29985"/>
        <dbReference type="ChEBI" id="CHEBI:33019"/>
        <dbReference type="ChEBI" id="CHEBI:58017"/>
        <dbReference type="ChEBI" id="CHEBI:58359"/>
        <dbReference type="ChEBI" id="CHEBI:58681"/>
        <dbReference type="EC" id="2.4.2.14"/>
    </reaction>
</comment>
<dbReference type="HAMAP" id="MF_01931">
    <property type="entry name" value="PurF"/>
    <property type="match status" value="1"/>
</dbReference>
<proteinExistence type="inferred from homology"/>
<keyword evidence="7" id="KW-0408">Iron</keyword>
<evidence type="ECO:0000256" key="5">
    <source>
        <dbReference type="ARBA" id="ARBA00022755"/>
    </source>
</evidence>
<dbReference type="EC" id="2.4.2.14" evidence="7"/>
<dbReference type="NCBIfam" id="TIGR01134">
    <property type="entry name" value="purF"/>
    <property type="match status" value="1"/>
</dbReference>
<dbReference type="InterPro" id="IPR029057">
    <property type="entry name" value="PRTase-like"/>
</dbReference>
<feature type="binding site" evidence="7">
    <location>
        <position position="450"/>
    </location>
    <ligand>
        <name>[4Fe-4S] cluster</name>
        <dbReference type="ChEBI" id="CHEBI:49883"/>
    </ligand>
</feature>
<dbReference type="EMBL" id="JAHBCL010000025">
    <property type="protein sequence ID" value="MBS7527803.1"/>
    <property type="molecule type" value="Genomic_DNA"/>
</dbReference>
<keyword evidence="7" id="KW-0411">Iron-sulfur</keyword>
<feature type="binding site" evidence="7">
    <location>
        <position position="447"/>
    </location>
    <ligand>
        <name>[4Fe-4S] cluster</name>
        <dbReference type="ChEBI" id="CHEBI:49883"/>
    </ligand>
</feature>
<dbReference type="PROSITE" id="PS51278">
    <property type="entry name" value="GATASE_TYPE_2"/>
    <property type="match status" value="1"/>
</dbReference>
<dbReference type="CDD" id="cd00715">
    <property type="entry name" value="GPATase_N"/>
    <property type="match status" value="1"/>
</dbReference>
<dbReference type="Pfam" id="PF13537">
    <property type="entry name" value="GATase_7"/>
    <property type="match status" value="1"/>
</dbReference>
<name>A0ABS5PRL8_9FIRM</name>